<dbReference type="Proteomes" id="UP000237632">
    <property type="component" value="Unassembled WGS sequence"/>
</dbReference>
<sequence>MSISFSLSGDGGVVTQQSTFGGGGSNSFSGGPSSGGQSSGGLAAGGTNIAEYAAGVARQGVGGTGVSLDALNKLTGGIIQGYIDRTKKQQYAEGMAQAAQGKSLIDIENEQPWYTKLYGPDATVQGAQAFNVQAAMQDAQSQFMQAMPQLRERSPDQVRAYIVDKMSSVQATGDPAYDAMVQQGLAEQLPRMLSTHMGQYMQFTQEQAYNGFTNLGTLGGKALQDTLTASNNLKDEDVSRAYGDYTNQLIRPDNMTLEAHQRGLRDVVLSSAQNGNWQAVQAVQAMPEYQSMPTDMKDNLEVQIPRLAQEYALKNPAARNLFTSRADLQWSLQHGTTGFDSSPEGHAQLDARMDVMEDSNRKLNGDAALVYDNAQRARMHTLLDTGNANILAQYRKAQLKQLNYDQAVDLVGKAINGSSPAALTGLPLPDGAKAQVADTMFRKASSQEYANHPDVQANLFDKLSTVAYDSSLQSPMLKQVLTQQMNLMLNGDTPLTPDAARALQYADALRRGAGGAGAVMAYVGDSIGPKVIALLNSGYKLDDPEQLKTARKLIRDGGNAVATAQEEDDARRVVASASPGWFKRVIPLWGGGELTPYNLTDGNKRILAQHVAPLIAQYKKAQAMDDDTAASTALSQVLRNADLVPGAFVLSNRAFGARPFFEMVNRDFPGAVQQQGQQNYQAALQYAIDQQMEKALGPRAPLTDRLLGRATGTGPDGSVTWDDAKEGRVRFGSMQAGYDPSEWHVVSGENLGNGYMTLFVTNKHGAPKMVNIDARVVAKRMQETYGNKPEHADSSIGLSNKNAWGWSY</sequence>
<evidence type="ECO:0000256" key="1">
    <source>
        <dbReference type="SAM" id="MobiDB-lite"/>
    </source>
</evidence>
<protein>
    <submittedName>
        <fullName evidence="2">Uncharacterized protein</fullName>
    </submittedName>
</protein>
<reference evidence="2 3" key="1">
    <citation type="submission" date="2018-03" db="EMBL/GenBank/DDBJ databases">
        <authorList>
            <person name="Nguyen K."/>
            <person name="Fouts D."/>
            <person name="Sutton G."/>
        </authorList>
    </citation>
    <scope>NUCLEOTIDE SEQUENCE [LARGE SCALE GENOMIC DNA]</scope>
    <source>
        <strain evidence="2 3">AU3578</strain>
    </source>
</reference>
<feature type="compositionally biased region" description="Gly residues" evidence="1">
    <location>
        <begin position="32"/>
        <end position="42"/>
    </location>
</feature>
<accession>A0AA44XUC6</accession>
<evidence type="ECO:0000313" key="2">
    <source>
        <dbReference type="EMBL" id="PRH38553.1"/>
    </source>
</evidence>
<name>A0AA44XUC6_BURVI</name>
<proteinExistence type="predicted"/>
<organism evidence="2 3">
    <name type="scientific">Burkholderia vietnamiensis</name>
    <dbReference type="NCBI Taxonomy" id="60552"/>
    <lineage>
        <taxon>Bacteria</taxon>
        <taxon>Pseudomonadati</taxon>
        <taxon>Pseudomonadota</taxon>
        <taxon>Betaproteobacteria</taxon>
        <taxon>Burkholderiales</taxon>
        <taxon>Burkholderiaceae</taxon>
        <taxon>Burkholderia</taxon>
        <taxon>Burkholderia cepacia complex</taxon>
    </lineage>
</organism>
<feature type="region of interest" description="Disordered" evidence="1">
    <location>
        <begin position="16"/>
        <end position="42"/>
    </location>
</feature>
<dbReference type="AlphaFoldDB" id="A0AA44XUC6"/>
<comment type="caution">
    <text evidence="2">The sequence shown here is derived from an EMBL/GenBank/DDBJ whole genome shotgun (WGS) entry which is preliminary data.</text>
</comment>
<evidence type="ECO:0000313" key="3">
    <source>
        <dbReference type="Proteomes" id="UP000237632"/>
    </source>
</evidence>
<dbReference type="RefSeq" id="WP_060082424.1">
    <property type="nucleotide sequence ID" value="NZ_CADFFO010000036.1"/>
</dbReference>
<gene>
    <name evidence="2" type="ORF">C6T65_30985</name>
</gene>
<dbReference type="EMBL" id="PVHK01000236">
    <property type="protein sequence ID" value="PRH38553.1"/>
    <property type="molecule type" value="Genomic_DNA"/>
</dbReference>